<keyword evidence="5 6" id="KW-0687">Ribonucleoprotein</keyword>
<evidence type="ECO:0000256" key="2">
    <source>
        <dbReference type="ARBA" id="ARBA00022730"/>
    </source>
</evidence>
<dbReference type="GO" id="GO:0022625">
    <property type="term" value="C:cytosolic large ribosomal subunit"/>
    <property type="evidence" value="ECO:0007669"/>
    <property type="project" value="UniProtKB-UniRule"/>
</dbReference>
<dbReference type="InterPro" id="IPR002358">
    <property type="entry name" value="Ribosomal_uL6_CS"/>
</dbReference>
<dbReference type="GO" id="GO:0019843">
    <property type="term" value="F:rRNA binding"/>
    <property type="evidence" value="ECO:0007669"/>
    <property type="project" value="UniProtKB-UniRule"/>
</dbReference>
<dbReference type="FunFam" id="3.90.930.12:FF:000002">
    <property type="entry name" value="50S ribosomal protein L6"/>
    <property type="match status" value="1"/>
</dbReference>
<accession>A0A2K9NY79</accession>
<dbReference type="EMBL" id="CP025704">
    <property type="protein sequence ID" value="AUN99975.1"/>
    <property type="molecule type" value="Genomic_DNA"/>
</dbReference>
<dbReference type="HAMAP" id="MF_01365_B">
    <property type="entry name" value="Ribosomal_uL6_B"/>
    <property type="match status" value="1"/>
</dbReference>
<gene>
    <name evidence="6" type="primary">rplF</name>
    <name evidence="9" type="ORF">C0V70_18050</name>
</gene>
<dbReference type="InterPro" id="IPR020040">
    <property type="entry name" value="Ribosomal_uL6_a/b-dom"/>
</dbReference>
<evidence type="ECO:0000313" key="9">
    <source>
        <dbReference type="EMBL" id="AUN99975.1"/>
    </source>
</evidence>
<keyword evidence="3 6" id="KW-0694">RNA-binding</keyword>
<evidence type="ECO:0000256" key="4">
    <source>
        <dbReference type="ARBA" id="ARBA00022980"/>
    </source>
</evidence>
<evidence type="ECO:0000256" key="6">
    <source>
        <dbReference type="HAMAP-Rule" id="MF_01365"/>
    </source>
</evidence>
<dbReference type="FunFam" id="3.90.930.12:FF:000001">
    <property type="entry name" value="50S ribosomal protein L6"/>
    <property type="match status" value="1"/>
</dbReference>
<evidence type="ECO:0000256" key="5">
    <source>
        <dbReference type="ARBA" id="ARBA00023274"/>
    </source>
</evidence>
<dbReference type="KEGG" id="bsto:C0V70_18050"/>
<evidence type="ECO:0000256" key="3">
    <source>
        <dbReference type="ARBA" id="ARBA00022884"/>
    </source>
</evidence>
<dbReference type="PRINTS" id="PR00059">
    <property type="entry name" value="RIBOSOMALL6"/>
</dbReference>
<evidence type="ECO:0000256" key="7">
    <source>
        <dbReference type="RuleBase" id="RU003869"/>
    </source>
</evidence>
<dbReference type="InterPro" id="IPR019906">
    <property type="entry name" value="Ribosomal_uL6_bac-type"/>
</dbReference>
<dbReference type="InterPro" id="IPR000702">
    <property type="entry name" value="Ribosomal_uL6-like"/>
</dbReference>
<dbReference type="PANTHER" id="PTHR11655">
    <property type="entry name" value="60S/50S RIBOSOMAL PROTEIN L6/L9"/>
    <property type="match status" value="1"/>
</dbReference>
<comment type="similarity">
    <text evidence="1 6 7">Belongs to the universal ribosomal protein uL6 family.</text>
</comment>
<dbReference type="GO" id="GO:0002181">
    <property type="term" value="P:cytoplasmic translation"/>
    <property type="evidence" value="ECO:0007669"/>
    <property type="project" value="TreeGrafter"/>
</dbReference>
<name>A0A2K9NY79_BACTC</name>
<proteinExistence type="inferred from homology"/>
<keyword evidence="10" id="KW-1185">Reference proteome</keyword>
<dbReference type="OrthoDB" id="5292487at2"/>
<dbReference type="Gene3D" id="3.90.930.12">
    <property type="entry name" value="Ribosomal protein L6, alpha-beta domain"/>
    <property type="match status" value="2"/>
</dbReference>
<dbReference type="SUPFAM" id="SSF56053">
    <property type="entry name" value="Ribosomal protein L6"/>
    <property type="match status" value="2"/>
</dbReference>
<dbReference type="GO" id="GO:0003735">
    <property type="term" value="F:structural constituent of ribosome"/>
    <property type="evidence" value="ECO:0007669"/>
    <property type="project" value="UniProtKB-UniRule"/>
</dbReference>
<dbReference type="RefSeq" id="WP_102245264.1">
    <property type="nucleotide sequence ID" value="NZ_CP025704.1"/>
</dbReference>
<comment type="subunit">
    <text evidence="6">Part of the 50S ribosomal subunit.</text>
</comment>
<dbReference type="AlphaFoldDB" id="A0A2K9NY79"/>
<organism evidence="9 10">
    <name type="scientific">Bacteriovorax stolpii</name>
    <name type="common">Bdellovibrio stolpii</name>
    <dbReference type="NCBI Taxonomy" id="960"/>
    <lineage>
        <taxon>Bacteria</taxon>
        <taxon>Pseudomonadati</taxon>
        <taxon>Bdellovibrionota</taxon>
        <taxon>Bacteriovoracia</taxon>
        <taxon>Bacteriovoracales</taxon>
        <taxon>Bacteriovoracaceae</taxon>
        <taxon>Bacteriovorax</taxon>
    </lineage>
</organism>
<dbReference type="PANTHER" id="PTHR11655:SF14">
    <property type="entry name" value="LARGE RIBOSOMAL SUBUNIT PROTEIN UL6M"/>
    <property type="match status" value="1"/>
</dbReference>
<dbReference type="NCBIfam" id="TIGR03654">
    <property type="entry name" value="L6_bact"/>
    <property type="match status" value="1"/>
</dbReference>
<dbReference type="InterPro" id="IPR036789">
    <property type="entry name" value="Ribosomal_uL6-like_a/b-dom_sf"/>
</dbReference>
<evidence type="ECO:0000313" key="10">
    <source>
        <dbReference type="Proteomes" id="UP000235584"/>
    </source>
</evidence>
<sequence length="180" mass="19031">MSRIGKHPVNIPEKVEVTIKGDLVTVKGAKGTLTHKLNSNVVATVEGKTIVVKPKDESTTARAQWGTARTLVNNMVTGVSAGFVKSLEFTGVGYKAAVTGNVLNLSLGYSHAIDFPLPAGITAKVTKNQIDIEGSNKELVGQVAAKVRSFREPEPYKGKGVKYTTETIIRKAGKAGGKGK</sequence>
<protein>
    <recommendedName>
        <fullName evidence="6">Large ribosomal subunit protein uL6</fullName>
    </recommendedName>
</protein>
<dbReference type="Proteomes" id="UP000235584">
    <property type="component" value="Chromosome"/>
</dbReference>
<evidence type="ECO:0000256" key="8">
    <source>
        <dbReference type="RuleBase" id="RU003870"/>
    </source>
</evidence>
<dbReference type="Pfam" id="PF00347">
    <property type="entry name" value="Ribosomal_L6"/>
    <property type="match status" value="2"/>
</dbReference>
<dbReference type="PROSITE" id="PS00525">
    <property type="entry name" value="RIBOSOMAL_L6_1"/>
    <property type="match status" value="1"/>
</dbReference>
<dbReference type="PIRSF" id="PIRSF002162">
    <property type="entry name" value="Ribosomal_L6"/>
    <property type="match status" value="1"/>
</dbReference>
<reference evidence="9 10" key="1">
    <citation type="submission" date="2018-01" db="EMBL/GenBank/DDBJ databases">
        <title>Complete genome sequence of Bacteriovorax stolpii DSM12778.</title>
        <authorList>
            <person name="Tang B."/>
            <person name="Chang J."/>
        </authorList>
    </citation>
    <scope>NUCLEOTIDE SEQUENCE [LARGE SCALE GENOMIC DNA]</scope>
    <source>
        <strain evidence="9 10">DSM 12778</strain>
    </source>
</reference>
<keyword evidence="4 6" id="KW-0689">Ribosomal protein</keyword>
<keyword evidence="2 6" id="KW-0699">rRNA-binding</keyword>
<comment type="function">
    <text evidence="6 8">This protein binds to the 23S rRNA, and is important in its secondary structure. It is located near the subunit interface in the base of the L7/L12 stalk, and near the tRNA binding site of the peptidyltransferase center.</text>
</comment>
<evidence type="ECO:0000256" key="1">
    <source>
        <dbReference type="ARBA" id="ARBA00009356"/>
    </source>
</evidence>